<keyword evidence="11 12" id="KW-0472">Membrane</keyword>
<organism evidence="14 15">
    <name type="scientific">Nannocystis exedens</name>
    <dbReference type="NCBI Taxonomy" id="54"/>
    <lineage>
        <taxon>Bacteria</taxon>
        <taxon>Pseudomonadati</taxon>
        <taxon>Myxococcota</taxon>
        <taxon>Polyangia</taxon>
        <taxon>Nannocystales</taxon>
        <taxon>Nannocystaceae</taxon>
        <taxon>Nannocystis</taxon>
    </lineage>
</organism>
<comment type="subcellular location">
    <subcellularLocation>
        <location evidence="2">Membrane</location>
        <topology evidence="2">Multi-pass membrane protein</topology>
    </subcellularLocation>
</comment>
<evidence type="ECO:0000256" key="12">
    <source>
        <dbReference type="SAM" id="Phobius"/>
    </source>
</evidence>
<dbReference type="CDD" id="cd06164">
    <property type="entry name" value="S2P-M50_SpoIVFB_CBS"/>
    <property type="match status" value="1"/>
</dbReference>
<feature type="transmembrane region" description="Helical" evidence="12">
    <location>
        <begin position="196"/>
        <end position="216"/>
    </location>
</feature>
<evidence type="ECO:0000256" key="1">
    <source>
        <dbReference type="ARBA" id="ARBA00001947"/>
    </source>
</evidence>
<evidence type="ECO:0000256" key="5">
    <source>
        <dbReference type="ARBA" id="ARBA00022692"/>
    </source>
</evidence>
<evidence type="ECO:0000256" key="7">
    <source>
        <dbReference type="ARBA" id="ARBA00022801"/>
    </source>
</evidence>
<evidence type="ECO:0000256" key="11">
    <source>
        <dbReference type="ARBA" id="ARBA00023136"/>
    </source>
</evidence>
<evidence type="ECO:0000256" key="4">
    <source>
        <dbReference type="ARBA" id="ARBA00022670"/>
    </source>
</evidence>
<keyword evidence="4 14" id="KW-0645">Protease</keyword>
<evidence type="ECO:0000313" key="15">
    <source>
        <dbReference type="Proteomes" id="UP000199400"/>
    </source>
</evidence>
<evidence type="ECO:0000256" key="8">
    <source>
        <dbReference type="ARBA" id="ARBA00022833"/>
    </source>
</evidence>
<feature type="domain" description="Peptidase M50" evidence="13">
    <location>
        <begin position="45"/>
        <end position="118"/>
    </location>
</feature>
<keyword evidence="9 12" id="KW-1133">Transmembrane helix</keyword>
<keyword evidence="8" id="KW-0862">Zinc</keyword>
<name>A0A1I1U781_9BACT</name>
<evidence type="ECO:0000256" key="2">
    <source>
        <dbReference type="ARBA" id="ARBA00004141"/>
    </source>
</evidence>
<keyword evidence="5 12" id="KW-0812">Transmembrane</keyword>
<dbReference type="Proteomes" id="UP000199400">
    <property type="component" value="Unassembled WGS sequence"/>
</dbReference>
<dbReference type="GO" id="GO:0016020">
    <property type="term" value="C:membrane"/>
    <property type="evidence" value="ECO:0007669"/>
    <property type="project" value="UniProtKB-SubCell"/>
</dbReference>
<gene>
    <name evidence="14" type="ORF">SAMN02745121_01028</name>
</gene>
<dbReference type="STRING" id="54.SAMN02745121_01028"/>
<dbReference type="RefSeq" id="WP_096329518.1">
    <property type="nucleotide sequence ID" value="NZ_FOMX01000003.1"/>
</dbReference>
<evidence type="ECO:0000259" key="13">
    <source>
        <dbReference type="Pfam" id="PF02163"/>
    </source>
</evidence>
<feature type="transmembrane region" description="Helical" evidence="12">
    <location>
        <begin position="129"/>
        <end position="149"/>
    </location>
</feature>
<keyword evidence="7" id="KW-0378">Hydrolase</keyword>
<evidence type="ECO:0000256" key="6">
    <source>
        <dbReference type="ARBA" id="ARBA00022723"/>
    </source>
</evidence>
<feature type="transmembrane region" description="Helical" evidence="12">
    <location>
        <begin position="36"/>
        <end position="56"/>
    </location>
</feature>
<accession>A0A1I1U781</accession>
<keyword evidence="10" id="KW-0482">Metalloprotease</keyword>
<keyword evidence="15" id="KW-1185">Reference proteome</keyword>
<dbReference type="AlphaFoldDB" id="A0A1I1U781"/>
<sequence length="243" mass="25515">MQWSWSLGRLFGIETRVHASFVLVLLWAVLSSYGGGPAAVVSGLAFLLAVFASVVAHEFGHALTARSFGISTRQILLLPIGGVAQIEGAHMPPREEFMVAIAGPVVSFLLSGLFFGLSALTGDATPHSFVGALAWANLGLGVFNLLPAFPMDGGRVFRALLSARMGPLRATEIAAAVGKFAAFGLGAYAIASGRTMMTVVAVFLWFAANGEAGLAARRYSRGPDDPALWRSTSGFPRRGGRGY</sequence>
<dbReference type="EMBL" id="FOMX01000003">
    <property type="protein sequence ID" value="SFD66682.1"/>
    <property type="molecule type" value="Genomic_DNA"/>
</dbReference>
<dbReference type="Pfam" id="PF02163">
    <property type="entry name" value="Peptidase_M50"/>
    <property type="match status" value="2"/>
</dbReference>
<dbReference type="PANTHER" id="PTHR39188">
    <property type="entry name" value="MEMBRANE-ASSOCIATED ZINC METALLOPROTEASE M50B"/>
    <property type="match status" value="1"/>
</dbReference>
<dbReference type="OrthoDB" id="9781963at2"/>
<keyword evidence="6" id="KW-0479">Metal-binding</keyword>
<comment type="cofactor">
    <cofactor evidence="1">
        <name>Zn(2+)</name>
        <dbReference type="ChEBI" id="CHEBI:29105"/>
    </cofactor>
</comment>
<feature type="transmembrane region" description="Helical" evidence="12">
    <location>
        <begin position="97"/>
        <end position="117"/>
    </location>
</feature>
<evidence type="ECO:0000313" key="14">
    <source>
        <dbReference type="EMBL" id="SFD66682.1"/>
    </source>
</evidence>
<feature type="domain" description="Peptidase M50" evidence="13">
    <location>
        <begin position="126"/>
        <end position="183"/>
    </location>
</feature>
<evidence type="ECO:0000256" key="3">
    <source>
        <dbReference type="ARBA" id="ARBA00007931"/>
    </source>
</evidence>
<protein>
    <submittedName>
        <fullName evidence="14">Zn-dependent protease (Includes SpoIVFB)</fullName>
    </submittedName>
</protein>
<dbReference type="GO" id="GO:0006508">
    <property type="term" value="P:proteolysis"/>
    <property type="evidence" value="ECO:0007669"/>
    <property type="project" value="UniProtKB-KW"/>
</dbReference>
<comment type="similarity">
    <text evidence="3">Belongs to the peptidase M50B family.</text>
</comment>
<dbReference type="PANTHER" id="PTHR39188:SF3">
    <property type="entry name" value="STAGE IV SPORULATION PROTEIN FB"/>
    <property type="match status" value="1"/>
</dbReference>
<evidence type="ECO:0000256" key="10">
    <source>
        <dbReference type="ARBA" id="ARBA00023049"/>
    </source>
</evidence>
<dbReference type="GO" id="GO:0008237">
    <property type="term" value="F:metallopeptidase activity"/>
    <property type="evidence" value="ECO:0007669"/>
    <property type="project" value="UniProtKB-KW"/>
</dbReference>
<reference evidence="15" key="1">
    <citation type="submission" date="2016-10" db="EMBL/GenBank/DDBJ databases">
        <authorList>
            <person name="Varghese N."/>
            <person name="Submissions S."/>
        </authorList>
    </citation>
    <scope>NUCLEOTIDE SEQUENCE [LARGE SCALE GENOMIC DNA]</scope>
    <source>
        <strain evidence="15">ATCC 25963</strain>
    </source>
</reference>
<dbReference type="InterPro" id="IPR008915">
    <property type="entry name" value="Peptidase_M50"/>
</dbReference>
<evidence type="ECO:0000256" key="9">
    <source>
        <dbReference type="ARBA" id="ARBA00022989"/>
    </source>
</evidence>
<dbReference type="GO" id="GO:0046872">
    <property type="term" value="F:metal ion binding"/>
    <property type="evidence" value="ECO:0007669"/>
    <property type="project" value="UniProtKB-KW"/>
</dbReference>
<proteinExistence type="inferred from homology"/>